<dbReference type="GO" id="GO:0005524">
    <property type="term" value="F:ATP binding"/>
    <property type="evidence" value="ECO:0007669"/>
    <property type="project" value="UniProtKB-UniRule"/>
</dbReference>
<dbReference type="Gene3D" id="2.60.120.200">
    <property type="match status" value="2"/>
</dbReference>
<dbReference type="GO" id="GO:0004714">
    <property type="term" value="F:transmembrane receptor protein tyrosine kinase activity"/>
    <property type="evidence" value="ECO:0007669"/>
    <property type="project" value="UniProtKB-EC"/>
</dbReference>
<keyword evidence="18" id="KW-0175">Coiled coil</keyword>
<keyword evidence="15" id="KW-0325">Glycoprotein</keyword>
<accession>A0A835G5J7</accession>
<evidence type="ECO:0000256" key="4">
    <source>
        <dbReference type="ARBA" id="ARBA00022679"/>
    </source>
</evidence>
<dbReference type="SUPFAM" id="SSF56112">
    <property type="entry name" value="Protein kinase-like (PK-like)"/>
    <property type="match status" value="1"/>
</dbReference>
<evidence type="ECO:0000256" key="17">
    <source>
        <dbReference type="PROSITE-ProRule" id="PRU10141"/>
    </source>
</evidence>
<feature type="compositionally biased region" description="Low complexity" evidence="19">
    <location>
        <begin position="1869"/>
        <end position="1886"/>
    </location>
</feature>
<feature type="binding site" evidence="17">
    <location>
        <position position="1537"/>
    </location>
    <ligand>
        <name>ATP</name>
        <dbReference type="ChEBI" id="CHEBI:30616"/>
    </ligand>
</feature>
<proteinExistence type="predicted"/>
<comment type="caution">
    <text evidence="23">The sequence shown here is derived from an EMBL/GenBank/DDBJ whole genome shotgun (WGS) entry which is preliminary data.</text>
</comment>
<feature type="compositionally biased region" description="Low complexity" evidence="19">
    <location>
        <begin position="2112"/>
        <end position="2127"/>
    </location>
</feature>
<dbReference type="Pfam" id="PF12810">
    <property type="entry name" value="ALK_LTK_GRD"/>
    <property type="match status" value="1"/>
</dbReference>
<keyword evidence="24" id="KW-1185">Reference proteome</keyword>
<dbReference type="Pfam" id="PF07714">
    <property type="entry name" value="PK_Tyr_Ser-Thr"/>
    <property type="match status" value="1"/>
</dbReference>
<keyword evidence="6" id="KW-0732">Signal</keyword>
<feature type="compositionally biased region" description="Polar residues" evidence="19">
    <location>
        <begin position="1818"/>
        <end position="1829"/>
    </location>
</feature>
<keyword evidence="12" id="KW-0829">Tyrosine-protein kinase</keyword>
<dbReference type="PRINTS" id="PR00109">
    <property type="entry name" value="TYRKINASE"/>
</dbReference>
<evidence type="ECO:0000259" key="22">
    <source>
        <dbReference type="PROSITE" id="PS50060"/>
    </source>
</evidence>
<dbReference type="PROSITE" id="PS50060">
    <property type="entry name" value="MAM_2"/>
    <property type="match status" value="1"/>
</dbReference>
<dbReference type="Pfam" id="PF13843">
    <property type="entry name" value="DDE_Tnp_1_7"/>
    <property type="match status" value="1"/>
</dbReference>
<feature type="region of interest" description="Disordered" evidence="19">
    <location>
        <begin position="717"/>
        <end position="736"/>
    </location>
</feature>
<keyword evidence="4" id="KW-0808">Transferase</keyword>
<dbReference type="InterPro" id="IPR011009">
    <property type="entry name" value="Kinase-like_dom_sf"/>
</dbReference>
<evidence type="ECO:0000256" key="13">
    <source>
        <dbReference type="ARBA" id="ARBA00023157"/>
    </source>
</evidence>
<dbReference type="EC" id="2.7.10.1" evidence="2"/>
<dbReference type="InterPro" id="IPR000998">
    <property type="entry name" value="MAM_dom"/>
</dbReference>
<dbReference type="PANTHER" id="PTHR47272">
    <property type="entry name" value="DDE_TNP_1_7 DOMAIN-CONTAINING PROTEIN"/>
    <property type="match status" value="1"/>
</dbReference>
<sequence length="2153" mass="239133">MFLFVAGHFLYLAVDPTMENMVIKSPPFRGLWEFCKFEAKLHQSKMQNASIRLVSESTMSEVQWILQEVAGNNFDIWHPMRFIIGKVQQEVRIIIEITRPSYVSLSQNLPHIAIDNIRMIDCVPEPPIYNGECVLGQLKCQIMNVRARLTDDAIFEQLLDGNVSEIEDFSDDDLDFEPNNLFDQLACEDLSDGDIPNEDEEISHQLSPLICSPVIQPPFTSIPQPSAPLMTQHFPPTTTESPSTMQSPCPSLSSTSRRPLHRLRSVNLSSERSRSTTSIQERRTVTASRSRGQRSASTPSIRKRIWKQVPFVDKLHNYLPLPTKPVRRPIEYFRDYIDNEFIERLSHCTNLYYLRTTGRELKSSSSEIAKLIAIQILMGCLPYPRLPMYWRAGTRLEIIGSLMSRDRFLTLRNALHVVDSDSPPPTEIGNPLWKVQPMINQIKRACNKLERVPGFYSIDEQMIPFTGRCQLRQVVKNKPRPVGFKNFVLTTSEGLMLDFDIYRGAKTMFGDTNLGLGPSVILHLSKSIPPGSCVYHDRYFTTVPLIEEMNKLNLHSTGTIMLNRIPDRATIKFKTDVQMTRGESQQFVCEPTTIVKWKDNKSVLLASNCTGSGATTLVKRWDKTMKRYVDVTAPIIVKNYNQHMGGVDVLDQQMEYYRTFIKTKKWTLKVLTHFFDLALTNSWRLYRIDCHSNNYARKDTKPLLDFRLDVADALSSTPSRARRDSEDEDQSTVPRRDYKIYRPAIRPSAEKRYDGYEHFPTSDDIKAPRTCRLETCSSRSKIRCEKCDKDSCIKLQQVCDLVKDCDDGSDEAQNCDKMPYGSYCNFEQDTCGFENVPQPILKWSRHNGPTPTDKTGPNYDHTCGPTLPHPTMVVPPLFPAHLNLSITQCIGYYFFVNMNVTGPNKEKADFASTAVMRTVIFNPPPKVHGNITSRYYNCCMIRFYYQQNGRNYGSLSVNVVELTNRGNITTSVWFSTKDKGENWYRASIFLPNVTRRYFLEFKTRMGMRIYSDSAIDDFSMAPECFGLNMDPAELGDYNYYDPSFEEKTTPHPAFADKPFYRFTTCGATGRFGPNQTMCDAAYNNTPVSVSVIQSPPYQGIQLWEVPAEGLYTLIATGASGGLGSAWAGVSHAAAVRALVELHKSERVYILVGQQGINACKKTLSAQEGHHECSRRTSNETSQVFTSKTHEVRNTHVSDGGGGGGGATYVFLLDKDGQAFPLLVAGGGEASQWAASGTTGPSMPGRSPTPLLSPGTCAGGGWLARSGPTTPGFELVRGAALHEGGGGGAACAGQADGGFGGGGGGCLRGGGGGGWLGGDTNEGRGLHGGGGWSYIAASRAVRDYSEAAVAPRTGPGELLIFPAIHDCDCDYRCVALNEYRSEVKCYCPATWTADAHDPTKCILEEAWPRTPWVVIIVLSVAVFVCALAVLCVCLYLYNTYQRKKEAEQQQKRLLEQDVQLQRLRSAPGGNDNLTMAFNPHYGSESILPQGIDVRGLPQVSRESLKLVKALGQGAFGEVYQGLYRHRTGDTVEMPVAVKTLPELSTGQAESDFLMEAAIMAKFSHPNIVHLIGVCFDRHPRFIVLELLAGGDLKNFLRESRPKPERASALTMKDLLLCSIDVCKGCRYLESKRFIHRDIAARNCLLTSRGPGRVVKIADFGMARDIYRSDYYKKGGKAMLPIKWMPPEAYIDGVFTIKTDVWSFGVLLWEVFSLGVMPYTGCANREVMEMVSGGGRLEKPYGCPQEIYRLMCECWNPTPGERPSFAHMYERMQRFVQDPAIVSAPLPIVRSLLPPCSDLPTNANGPQRGPACDYLVPMSPQDNPTTNNSPTEPLVPHSKSQTVVQDQPVTEDSQYPPLLKASQEYGNIPMASRSGASATRRDASATSAVETKTTTKFLPSNSTDRLLSSVEGPSLDEITPEADDKPVIWETSFTEPPRNATPRQSIDNGPAVEKLISITPTSPKPPENALSKAIETNVIDKTNHKNALMPERKTAPIASPDPPRINAWAKEAPKFTPKPKPLCLDAAQLEQNLNALKKNSGSVNLTTMNILPPYINVVTPNKLSESKTIQIDPKKAVIDDLPKETEPKEEKGKLKQSNSAASLLNGPMTDVPYADSDNASSSSSSNQASKKFDDRNIVNKQGSNGEYVGDSEISC</sequence>
<dbReference type="Gene3D" id="3.30.200.20">
    <property type="entry name" value="Phosphorylase Kinase, domain 1"/>
    <property type="match status" value="1"/>
</dbReference>
<name>A0A835G5J7_SPOEX</name>
<evidence type="ECO:0000313" key="24">
    <source>
        <dbReference type="Proteomes" id="UP000648187"/>
    </source>
</evidence>
<evidence type="ECO:0000256" key="15">
    <source>
        <dbReference type="ARBA" id="ARBA00023180"/>
    </source>
</evidence>
<dbReference type="InterPro" id="IPR001245">
    <property type="entry name" value="Ser-Thr/Tyr_kinase_cat_dom"/>
</dbReference>
<organism evidence="23 24">
    <name type="scientific">Spodoptera exigua</name>
    <name type="common">Beet armyworm</name>
    <name type="synonym">Noctua fulgens</name>
    <dbReference type="NCBI Taxonomy" id="7107"/>
    <lineage>
        <taxon>Eukaryota</taxon>
        <taxon>Metazoa</taxon>
        <taxon>Ecdysozoa</taxon>
        <taxon>Arthropoda</taxon>
        <taxon>Hexapoda</taxon>
        <taxon>Insecta</taxon>
        <taxon>Pterygota</taxon>
        <taxon>Neoptera</taxon>
        <taxon>Endopterygota</taxon>
        <taxon>Lepidoptera</taxon>
        <taxon>Glossata</taxon>
        <taxon>Ditrysia</taxon>
        <taxon>Noctuoidea</taxon>
        <taxon>Noctuidae</taxon>
        <taxon>Amphipyrinae</taxon>
        <taxon>Spodoptera</taxon>
    </lineage>
</organism>
<evidence type="ECO:0000256" key="7">
    <source>
        <dbReference type="ARBA" id="ARBA00022741"/>
    </source>
</evidence>
<keyword evidence="10 20" id="KW-1133">Transmembrane helix</keyword>
<dbReference type="Gene3D" id="4.10.400.10">
    <property type="entry name" value="Low-density Lipoprotein Receptor"/>
    <property type="match status" value="1"/>
</dbReference>
<dbReference type="Pfam" id="PF00629">
    <property type="entry name" value="MAM"/>
    <property type="match status" value="1"/>
</dbReference>
<dbReference type="InterPro" id="IPR029526">
    <property type="entry name" value="PGBD"/>
</dbReference>
<dbReference type="PROSITE" id="PS50068">
    <property type="entry name" value="LDLRA_2"/>
    <property type="match status" value="1"/>
</dbReference>
<dbReference type="FunFam" id="2.60.120.200:FF:000193">
    <property type="entry name" value="Tyrosine-protein kinase receptor"/>
    <property type="match status" value="1"/>
</dbReference>
<dbReference type="InterPro" id="IPR002172">
    <property type="entry name" value="LDrepeatLR_classA_rpt"/>
</dbReference>
<dbReference type="InterPro" id="IPR017441">
    <property type="entry name" value="Protein_kinase_ATP_BS"/>
</dbReference>
<dbReference type="Proteomes" id="UP000648187">
    <property type="component" value="Unassembled WGS sequence"/>
</dbReference>
<keyword evidence="9 17" id="KW-0067">ATP-binding</keyword>
<dbReference type="InterPro" id="IPR000719">
    <property type="entry name" value="Prot_kinase_dom"/>
</dbReference>
<dbReference type="InterPro" id="IPR055163">
    <property type="entry name" value="ALK/LTK-like_GRD"/>
</dbReference>
<feature type="compositionally biased region" description="Polar residues" evidence="19">
    <location>
        <begin position="1836"/>
        <end position="1851"/>
    </location>
</feature>
<feature type="compositionally biased region" description="Basic and acidic residues" evidence="19">
    <location>
        <begin position="2076"/>
        <end position="2091"/>
    </location>
</feature>
<dbReference type="InterPro" id="IPR008266">
    <property type="entry name" value="Tyr_kinase_AS"/>
</dbReference>
<feature type="region of interest" description="Disordered" evidence="19">
    <location>
        <begin position="1798"/>
        <end position="1905"/>
    </location>
</feature>
<feature type="region of interest" description="Disordered" evidence="19">
    <location>
        <begin position="2076"/>
        <end position="2153"/>
    </location>
</feature>
<dbReference type="PROSITE" id="PS00109">
    <property type="entry name" value="PROTEIN_KINASE_TYR"/>
    <property type="match status" value="1"/>
</dbReference>
<keyword evidence="5 20" id="KW-0812">Transmembrane</keyword>
<keyword evidence="14" id="KW-0675">Receptor</keyword>
<evidence type="ECO:0000256" key="6">
    <source>
        <dbReference type="ARBA" id="ARBA00022729"/>
    </source>
</evidence>
<evidence type="ECO:0000256" key="20">
    <source>
        <dbReference type="SAM" id="Phobius"/>
    </source>
</evidence>
<feature type="transmembrane region" description="Helical" evidence="20">
    <location>
        <begin position="1411"/>
        <end position="1436"/>
    </location>
</feature>
<feature type="compositionally biased region" description="Polar residues" evidence="19">
    <location>
        <begin position="1887"/>
        <end position="1904"/>
    </location>
</feature>
<dbReference type="InterPro" id="IPR023415">
    <property type="entry name" value="LDLR_class-A_CS"/>
</dbReference>
<protein>
    <recommendedName>
        <fullName evidence="2">receptor protein-tyrosine kinase</fullName>
        <ecNumber evidence="2">2.7.10.1</ecNumber>
    </recommendedName>
</protein>
<dbReference type="SMART" id="SM00219">
    <property type="entry name" value="TyrKc"/>
    <property type="match status" value="1"/>
</dbReference>
<evidence type="ECO:0000256" key="12">
    <source>
        <dbReference type="ARBA" id="ARBA00023137"/>
    </source>
</evidence>
<evidence type="ECO:0000256" key="2">
    <source>
        <dbReference type="ARBA" id="ARBA00011902"/>
    </source>
</evidence>
<keyword evidence="3" id="KW-1003">Cell membrane</keyword>
<evidence type="ECO:0000256" key="8">
    <source>
        <dbReference type="ARBA" id="ARBA00022777"/>
    </source>
</evidence>
<gene>
    <name evidence="23" type="ORF">HW555_013200</name>
</gene>
<comment type="subcellular location">
    <subcellularLocation>
        <location evidence="1">Cell membrane</location>
        <topology evidence="1">Single-pass type I membrane protein</topology>
    </subcellularLocation>
</comment>
<evidence type="ECO:0000256" key="14">
    <source>
        <dbReference type="ARBA" id="ARBA00023170"/>
    </source>
</evidence>
<reference evidence="23" key="1">
    <citation type="submission" date="2020-08" db="EMBL/GenBank/DDBJ databases">
        <title>Spodoptera exigua strain:BAW_Kor-Di-RS1 Genome sequencing and assembly.</title>
        <authorList>
            <person name="Kim J."/>
            <person name="Nam H.Y."/>
            <person name="Kwon M."/>
            <person name="Choi J.H."/>
            <person name="Cho S.R."/>
            <person name="Kim G.-H."/>
        </authorList>
    </citation>
    <scope>NUCLEOTIDE SEQUENCE</scope>
    <source>
        <strain evidence="23">BAW_Kor-Di-RS1</strain>
        <tissue evidence="23">Whole-body</tissue>
    </source>
</reference>
<dbReference type="InterPro" id="IPR013320">
    <property type="entry name" value="ConA-like_dom_sf"/>
</dbReference>
<feature type="domain" description="MAM" evidence="22">
    <location>
        <begin position="822"/>
        <end position="1026"/>
    </location>
</feature>
<feature type="coiled-coil region" evidence="18">
    <location>
        <begin position="1436"/>
        <end position="1465"/>
    </location>
</feature>
<keyword evidence="7 17" id="KW-0547">Nucleotide-binding</keyword>
<dbReference type="EMBL" id="JACKWZ010000597">
    <property type="protein sequence ID" value="KAF9406417.1"/>
    <property type="molecule type" value="Genomic_DNA"/>
</dbReference>
<dbReference type="CDD" id="cd06263">
    <property type="entry name" value="MAM"/>
    <property type="match status" value="1"/>
</dbReference>
<evidence type="ECO:0000313" key="23">
    <source>
        <dbReference type="EMBL" id="KAF9406417.1"/>
    </source>
</evidence>
<evidence type="ECO:0000256" key="19">
    <source>
        <dbReference type="SAM" id="MobiDB-lite"/>
    </source>
</evidence>
<dbReference type="SUPFAM" id="SSF49899">
    <property type="entry name" value="Concanavalin A-like lectins/glucanases"/>
    <property type="match status" value="1"/>
</dbReference>
<dbReference type="SMART" id="SM00192">
    <property type="entry name" value="LDLa"/>
    <property type="match status" value="1"/>
</dbReference>
<keyword evidence="8" id="KW-0418">Kinase</keyword>
<dbReference type="InterPro" id="IPR036055">
    <property type="entry name" value="LDL_receptor-like_sf"/>
</dbReference>
<feature type="domain" description="Protein kinase" evidence="21">
    <location>
        <begin position="1503"/>
        <end position="1774"/>
    </location>
</feature>
<feature type="region of interest" description="Disordered" evidence="19">
    <location>
        <begin position="221"/>
        <end position="300"/>
    </location>
</feature>
<dbReference type="InterPro" id="IPR020635">
    <property type="entry name" value="Tyr_kinase_cat_dom"/>
</dbReference>
<evidence type="ECO:0000256" key="18">
    <source>
        <dbReference type="SAM" id="Coils"/>
    </source>
</evidence>
<dbReference type="GO" id="GO:0005886">
    <property type="term" value="C:plasma membrane"/>
    <property type="evidence" value="ECO:0007669"/>
    <property type="project" value="UniProtKB-SubCell"/>
</dbReference>
<feature type="compositionally biased region" description="Polar residues" evidence="19">
    <location>
        <begin position="234"/>
        <end position="257"/>
    </location>
</feature>
<evidence type="ECO:0000256" key="16">
    <source>
        <dbReference type="PROSITE-ProRule" id="PRU00124"/>
    </source>
</evidence>
<evidence type="ECO:0000256" key="1">
    <source>
        <dbReference type="ARBA" id="ARBA00004251"/>
    </source>
</evidence>
<evidence type="ECO:0000256" key="10">
    <source>
        <dbReference type="ARBA" id="ARBA00022989"/>
    </source>
</evidence>
<feature type="compositionally biased region" description="Polar residues" evidence="19">
    <location>
        <begin position="266"/>
        <end position="300"/>
    </location>
</feature>
<evidence type="ECO:0000256" key="3">
    <source>
        <dbReference type="ARBA" id="ARBA00022475"/>
    </source>
</evidence>
<dbReference type="Gene3D" id="1.10.510.10">
    <property type="entry name" value="Transferase(Phosphotransferase) domain 1"/>
    <property type="match status" value="1"/>
</dbReference>
<evidence type="ECO:0000259" key="21">
    <source>
        <dbReference type="PROSITE" id="PS50011"/>
    </source>
</evidence>
<dbReference type="CDD" id="cd00112">
    <property type="entry name" value="LDLa"/>
    <property type="match status" value="1"/>
</dbReference>
<dbReference type="FunFam" id="1.10.510.10:FF:000113">
    <property type="entry name" value="Tyrosine-protein kinase receptor"/>
    <property type="match status" value="1"/>
</dbReference>
<evidence type="ECO:0000256" key="5">
    <source>
        <dbReference type="ARBA" id="ARBA00022692"/>
    </source>
</evidence>
<dbReference type="PROSITE" id="PS50011">
    <property type="entry name" value="PROTEIN_KINASE_DOM"/>
    <property type="match status" value="1"/>
</dbReference>
<dbReference type="PANTHER" id="PTHR47272:SF2">
    <property type="entry name" value="PIGGYBAC TRANSPOSABLE ELEMENT-DERIVED PROTEIN 3-LIKE"/>
    <property type="match status" value="1"/>
</dbReference>
<dbReference type="PROSITE" id="PS01209">
    <property type="entry name" value="LDLRA_1"/>
    <property type="match status" value="1"/>
</dbReference>
<dbReference type="PROSITE" id="PS00107">
    <property type="entry name" value="PROTEIN_KINASE_ATP"/>
    <property type="match status" value="1"/>
</dbReference>
<evidence type="ECO:0000256" key="9">
    <source>
        <dbReference type="ARBA" id="ARBA00022840"/>
    </source>
</evidence>
<keyword evidence="13" id="KW-1015">Disulfide bond</keyword>
<keyword evidence="11 20" id="KW-0472">Membrane</keyword>
<comment type="caution">
    <text evidence="16">Lacks conserved residue(s) required for the propagation of feature annotation.</text>
</comment>
<dbReference type="SMART" id="SM00137">
    <property type="entry name" value="MAM"/>
    <property type="match status" value="1"/>
</dbReference>
<evidence type="ECO:0000256" key="11">
    <source>
        <dbReference type="ARBA" id="ARBA00023136"/>
    </source>
</evidence>